<feature type="signal peptide" evidence="2">
    <location>
        <begin position="1"/>
        <end position="23"/>
    </location>
</feature>
<reference evidence="4 5" key="1">
    <citation type="submission" date="2018-02" db="EMBL/GenBank/DDBJ databases">
        <title>Genomic Encyclopedia of Archaeal and Bacterial Type Strains, Phase II (KMG-II): from individual species to whole genera.</title>
        <authorList>
            <person name="Goeker M."/>
        </authorList>
    </citation>
    <scope>NUCLEOTIDE SEQUENCE [LARGE SCALE GENOMIC DNA]</scope>
    <source>
        <strain evidence="4 5">DSM 18921</strain>
    </source>
</reference>
<comment type="caution">
    <text evidence="4">The sequence shown here is derived from an EMBL/GenBank/DDBJ whole genome shotgun (WGS) entry which is preliminary data.</text>
</comment>
<feature type="chain" id="PRO_5015683372" evidence="2">
    <location>
        <begin position="24"/>
        <end position="202"/>
    </location>
</feature>
<feature type="domain" description="Transglycosylase SLT" evidence="3">
    <location>
        <begin position="85"/>
        <end position="153"/>
    </location>
</feature>
<comment type="similarity">
    <text evidence="1">Belongs to the virb1 family.</text>
</comment>
<evidence type="ECO:0000256" key="2">
    <source>
        <dbReference type="SAM" id="SignalP"/>
    </source>
</evidence>
<keyword evidence="5" id="KW-1185">Reference proteome</keyword>
<evidence type="ECO:0000259" key="3">
    <source>
        <dbReference type="Pfam" id="PF01464"/>
    </source>
</evidence>
<keyword evidence="2" id="KW-0732">Signal</keyword>
<proteinExistence type="inferred from homology"/>
<organism evidence="4 5">
    <name type="scientific">Albidovulum denitrificans</name>
    <dbReference type="NCBI Taxonomy" id="404881"/>
    <lineage>
        <taxon>Bacteria</taxon>
        <taxon>Pseudomonadati</taxon>
        <taxon>Pseudomonadota</taxon>
        <taxon>Alphaproteobacteria</taxon>
        <taxon>Rhodobacterales</taxon>
        <taxon>Paracoccaceae</taxon>
        <taxon>Albidovulum</taxon>
    </lineage>
</organism>
<evidence type="ECO:0000313" key="5">
    <source>
        <dbReference type="Proteomes" id="UP000238338"/>
    </source>
</evidence>
<dbReference type="Pfam" id="PF01464">
    <property type="entry name" value="SLT"/>
    <property type="match status" value="1"/>
</dbReference>
<dbReference type="InterPro" id="IPR008258">
    <property type="entry name" value="Transglycosylase_SLT_dom_1"/>
</dbReference>
<dbReference type="AlphaFoldDB" id="A0A2S8S9V4"/>
<protein>
    <submittedName>
        <fullName evidence="4">Transglycosylase-like protein with SLT domain</fullName>
    </submittedName>
</protein>
<evidence type="ECO:0000313" key="4">
    <source>
        <dbReference type="EMBL" id="PQV57553.1"/>
    </source>
</evidence>
<dbReference type="EMBL" id="PVEP01000002">
    <property type="protein sequence ID" value="PQV57553.1"/>
    <property type="molecule type" value="Genomic_DNA"/>
</dbReference>
<dbReference type="SUPFAM" id="SSF53955">
    <property type="entry name" value="Lysozyme-like"/>
    <property type="match status" value="1"/>
</dbReference>
<dbReference type="OrthoDB" id="5763339at2"/>
<gene>
    <name evidence="4" type="ORF">LX70_01359</name>
</gene>
<dbReference type="RefSeq" id="WP_105513794.1">
    <property type="nucleotide sequence ID" value="NZ_PVEP01000002.1"/>
</dbReference>
<dbReference type="InterPro" id="IPR023346">
    <property type="entry name" value="Lysozyme-like_dom_sf"/>
</dbReference>
<name>A0A2S8S9V4_9RHOB</name>
<dbReference type="Proteomes" id="UP000238338">
    <property type="component" value="Unassembled WGS sequence"/>
</dbReference>
<sequence>MRTALRPLLTALLLCLPAACVQATGEAEVTQMSLLPVMRWDHRPEAERWTQATLAALRSEGAVLETTVPADIDAFCPGYEEAAPKDRRAFWAGFLSALAKHESTWNPKARGGGGKWIGLMQIAPQTARANDCAIPEGKGLTDGAANLACAVRIAAKQVRRDGAIVSDGSGGWRGAARDWAPLRSAEKRADVAGWTSRQSYCN</sequence>
<evidence type="ECO:0000256" key="1">
    <source>
        <dbReference type="ARBA" id="ARBA00009387"/>
    </source>
</evidence>
<accession>A0A2S8S9V4</accession>
<dbReference type="Gene3D" id="1.10.530.10">
    <property type="match status" value="1"/>
</dbReference>